<dbReference type="InterPro" id="IPR014266">
    <property type="entry name" value="PEP-CTERM_TPR_PrsT"/>
</dbReference>
<feature type="repeat" description="TPR" evidence="1">
    <location>
        <begin position="643"/>
        <end position="676"/>
    </location>
</feature>
<dbReference type="Proteomes" id="UP000802098">
    <property type="component" value="Unassembled WGS sequence"/>
</dbReference>
<dbReference type="InterPro" id="IPR019734">
    <property type="entry name" value="TPR_rpt"/>
</dbReference>
<dbReference type="PROSITE" id="PS51257">
    <property type="entry name" value="PROKAR_LIPOPROTEIN"/>
    <property type="match status" value="1"/>
</dbReference>
<dbReference type="PANTHER" id="PTHR12558">
    <property type="entry name" value="CELL DIVISION CYCLE 16,23,27"/>
    <property type="match status" value="1"/>
</dbReference>
<evidence type="ECO:0000256" key="1">
    <source>
        <dbReference type="PROSITE-ProRule" id="PRU00339"/>
    </source>
</evidence>
<evidence type="ECO:0000313" key="2">
    <source>
        <dbReference type="EMBL" id="NHK99450.1"/>
    </source>
</evidence>
<dbReference type="SUPFAM" id="SSF48452">
    <property type="entry name" value="TPR-like"/>
    <property type="match status" value="4"/>
</dbReference>
<dbReference type="NCBIfam" id="TIGR02917">
    <property type="entry name" value="PEP_TPR_lipo"/>
    <property type="match status" value="1"/>
</dbReference>
<dbReference type="PANTHER" id="PTHR12558:SF13">
    <property type="entry name" value="CELL DIVISION CYCLE PROTEIN 27 HOMOLOG"/>
    <property type="match status" value="1"/>
</dbReference>
<comment type="caution">
    <text evidence="2">The sequence shown here is derived from an EMBL/GenBank/DDBJ whole genome shotgun (WGS) entry which is preliminary data.</text>
</comment>
<keyword evidence="3" id="KW-1185">Reference proteome</keyword>
<sequence>MSSTLQRLGIAAAISVALAGLVGCGAKSDTELIASAKGHLQNNDRPAAIIELKSALQGNPQSAEARFLLGRTLFESGDMAAAQIELGKAHDLRWDDNAVLPLLAKAMVARGEAKQVADLYGRFELGDRVAGAELRAQVALAHAALGDSDRSQAAVDQALRLDPKNITARLQEARLLTRTESPRQTLERVDGILADAPGNANAWLLKGNVLRWSLGDNDGAMAAFRSALEAEPRHLPAYAALVPLLLERSDVEGLRAMVAAMKKVLPQHPDTRYYDAQVALLDGDVKRARDGVQQLLKLAPTSVRLLQLAGAIEFREGRLLLAESFLNRAIQQEPRLGTARRLLAQTHLRAGQPAKALQAIKPVLEGPRPDAPSLAAAAEAYLQSGDMATAERYFKRAAAIDPRDPKVSTALALTQIAKGQTDDGFAQLEHIATQDPGNYADLALISARLRVGQVDAALAATGRLEKKMQGQPLPHLLRGRILGQRGDAPGARAAYTRAAELDPAYFPAVAGLAAIDFAENKPQEAIKRFEALREQDPRDYRALLAIADLKQRTGAGAAEVGGLLAAAVKANPGEAAPRLVLVEHFLGLGDHKAALTAANEAVAAVPDDVRLLDALGVAQLAVGDTQQALATFGKVAAAQPELPGPQMRMADTYVAMKNPDAAMQALRRALKAAPEHLPAQQRLVQVALASQHYDEALQVAREVGRQRPREAAGPLLESEVLSAQKQWPAALAATRVALQRQPATAVAVRQHALLSLAGRQAEAERFAAAWETEHPKDADFQNHLGGAALDRGQFAQAEARFRKVIALRPNDAVAHNNVAWLMVRQGKPGAVAVAERALQLAPGNASVLDTLAGALAADKQLPRAVQTQREAVAKAPEVPNYRLGLARLLMANGDKAAARAELESLAKLGPSFRGQDEVTRLLKTL</sequence>
<dbReference type="Pfam" id="PF13432">
    <property type="entry name" value="TPR_16"/>
    <property type="match status" value="3"/>
</dbReference>
<reference evidence="2 3" key="1">
    <citation type="submission" date="2020-03" db="EMBL/GenBank/DDBJ databases">
        <title>Rubrivivax benzoatilyticus JA2 (sequenced after 10 years sub-culturing).</title>
        <authorList>
            <person name="Gupta D."/>
            <person name="Chintalapati S."/>
            <person name="Chintalapati V.R."/>
        </authorList>
    </citation>
    <scope>NUCLEOTIDE SEQUENCE [LARGE SCALE GENOMIC DNA]</scope>
    <source>
        <strain evidence="2 3">JA2-Mal</strain>
    </source>
</reference>
<feature type="repeat" description="TPR" evidence="1">
    <location>
        <begin position="371"/>
        <end position="404"/>
    </location>
</feature>
<feature type="repeat" description="TPR" evidence="1">
    <location>
        <begin position="132"/>
        <end position="165"/>
    </location>
</feature>
<dbReference type="EMBL" id="JAAOCD010000006">
    <property type="protein sequence ID" value="NHK99450.1"/>
    <property type="molecule type" value="Genomic_DNA"/>
</dbReference>
<proteinExistence type="predicted"/>
<gene>
    <name evidence="2" type="primary">prsT</name>
    <name evidence="2" type="ORF">G7087_13775</name>
</gene>
<accession>A0ABX0I1J9</accession>
<dbReference type="Pfam" id="PF14559">
    <property type="entry name" value="TPR_19"/>
    <property type="match status" value="4"/>
</dbReference>
<dbReference type="RefSeq" id="WP_009857347.1">
    <property type="nucleotide sequence ID" value="NZ_JAAOCD010000006.1"/>
</dbReference>
<dbReference type="SMART" id="SM00028">
    <property type="entry name" value="TPR"/>
    <property type="match status" value="14"/>
</dbReference>
<evidence type="ECO:0000313" key="3">
    <source>
        <dbReference type="Proteomes" id="UP000802098"/>
    </source>
</evidence>
<dbReference type="Pfam" id="PF13181">
    <property type="entry name" value="TPR_8"/>
    <property type="match status" value="1"/>
</dbReference>
<organism evidence="2 3">
    <name type="scientific">Rubrivivax benzoatilyticus</name>
    <dbReference type="NCBI Taxonomy" id="316997"/>
    <lineage>
        <taxon>Bacteria</taxon>
        <taxon>Pseudomonadati</taxon>
        <taxon>Pseudomonadota</taxon>
        <taxon>Betaproteobacteria</taxon>
        <taxon>Burkholderiales</taxon>
        <taxon>Sphaerotilaceae</taxon>
        <taxon>Rubrivivax</taxon>
    </lineage>
</organism>
<protein>
    <submittedName>
        <fullName evidence="2">PEP-CTERM system TPR-repeat protein PrsT</fullName>
    </submittedName>
</protein>
<dbReference type="PROSITE" id="PS50005">
    <property type="entry name" value="TPR"/>
    <property type="match status" value="4"/>
</dbReference>
<name>A0ABX0I1J9_9BURK</name>
<feature type="repeat" description="TPR" evidence="1">
    <location>
        <begin position="778"/>
        <end position="811"/>
    </location>
</feature>
<dbReference type="InterPro" id="IPR011990">
    <property type="entry name" value="TPR-like_helical_dom_sf"/>
</dbReference>
<keyword evidence="1" id="KW-0802">TPR repeat</keyword>
<dbReference type="Gene3D" id="1.25.40.10">
    <property type="entry name" value="Tetratricopeptide repeat domain"/>
    <property type="match status" value="4"/>
</dbReference>